<dbReference type="EMBL" id="CP030864">
    <property type="protein sequence ID" value="AXE28052.1"/>
    <property type="molecule type" value="Genomic_DNA"/>
</dbReference>
<accession>A0A344UAY1</accession>
<sequence>MPGGSSLLSDGRFVWRADGKLGQQLSHPAAIALRNTAMRLTPSRASTRMILRHHTWTPPRLPEPPARH</sequence>
<geneLocation type="plasmid" evidence="1 2">
    <name>unnamed2</name>
</geneLocation>
<protein>
    <submittedName>
        <fullName evidence="1">Uncharacterized protein</fullName>
    </submittedName>
</protein>
<evidence type="ECO:0000313" key="2">
    <source>
        <dbReference type="Proteomes" id="UP000252004"/>
    </source>
</evidence>
<name>A0A344UAY1_9ACTN</name>
<gene>
    <name evidence="1" type="ORF">C0216_31610</name>
</gene>
<evidence type="ECO:0000313" key="1">
    <source>
        <dbReference type="EMBL" id="AXE28052.1"/>
    </source>
</evidence>
<dbReference type="Proteomes" id="UP000252004">
    <property type="component" value="Plasmid unnamed2"/>
</dbReference>
<keyword evidence="1" id="KW-0614">Plasmid</keyword>
<dbReference type="KEGG" id="sgz:C0216_31610"/>
<organism evidence="1 2">
    <name type="scientific">Streptomyces globosus</name>
    <dbReference type="NCBI Taxonomy" id="68209"/>
    <lineage>
        <taxon>Bacteria</taxon>
        <taxon>Bacillati</taxon>
        <taxon>Actinomycetota</taxon>
        <taxon>Actinomycetes</taxon>
        <taxon>Kitasatosporales</taxon>
        <taxon>Streptomycetaceae</taxon>
        <taxon>Streptomyces</taxon>
    </lineage>
</organism>
<proteinExistence type="predicted"/>
<dbReference type="OrthoDB" id="275232at2"/>
<reference evidence="1 2" key="1">
    <citation type="submission" date="2018-01" db="EMBL/GenBank/DDBJ databases">
        <title>Draft genome Sequence of streptomyces globosus LZH-48.</title>
        <authorList>
            <person name="Ran K."/>
            <person name="Li Z."/>
            <person name="Wei S."/>
            <person name="Dong R."/>
        </authorList>
    </citation>
    <scope>NUCLEOTIDE SEQUENCE [LARGE SCALE GENOMIC DNA]</scope>
    <source>
        <strain evidence="1 2">LZH-48</strain>
        <plasmid evidence="1 2">unnamed2</plasmid>
    </source>
</reference>
<dbReference type="AlphaFoldDB" id="A0A344UAY1"/>
<keyword evidence="2" id="KW-1185">Reference proteome</keyword>